<dbReference type="InterPro" id="IPR017687">
    <property type="entry name" value="BamB"/>
</dbReference>
<sequence>MKPTLAIAATAALGLLAGCAGQVDSQNPPRELQDIARSTSVNTLWDEQIGDGMGLGGYTLTPARDGDTLFAADQHGLVMALDADTGEIRWEHELDNGASSSLTAVAGGVYLGTRNGEVVALDQSSGEEVWRSRVSSEVLSAPQINSQLVVVQSVDGNVTALDRASGSERWVYTSSRPSLTLRTTGTPRIIDAVTFAGLANGRLVTIENGSGRALWERRIATPEGRSDIERMVDLVGQPVLTPDGRLYVTSYNGRLVALQATSGQVLWSRDVPSYHTPVLVDDTLYVVDDDSHLVALSASNGEQRWRLDDLAGRQLTAPAFADGRLVVGDFEGYLHVIDAENGTLVGRTEIDGSGISARPLTDGNRVYAMADDGSLEALELNP</sequence>
<protein>
    <recommendedName>
        <fullName evidence="4">Outer membrane protein assembly factor BamB</fullName>
    </recommendedName>
</protein>
<dbReference type="NCBIfam" id="TIGR03300">
    <property type="entry name" value="assembly_YfgL"/>
    <property type="match status" value="1"/>
</dbReference>
<accession>A0A1M6VJA0</accession>
<keyword evidence="1 4" id="KW-0732">Signal</keyword>
<evidence type="ECO:0000313" key="8">
    <source>
        <dbReference type="Proteomes" id="UP000184248"/>
    </source>
</evidence>
<dbReference type="Gene3D" id="2.130.10.10">
    <property type="entry name" value="YVTN repeat-like/Quinoprotein amine dehydrogenase"/>
    <property type="match status" value="1"/>
</dbReference>
<dbReference type="OrthoDB" id="5173551at2"/>
<dbReference type="InterPro" id="IPR015943">
    <property type="entry name" value="WD40/YVTN_repeat-like_dom_sf"/>
</dbReference>
<dbReference type="EMBL" id="FRAL01000005">
    <property type="protein sequence ID" value="SHK81529.1"/>
    <property type="molecule type" value="Genomic_DNA"/>
</dbReference>
<evidence type="ECO:0000313" key="7">
    <source>
        <dbReference type="EMBL" id="SHK81529.1"/>
    </source>
</evidence>
<evidence type="ECO:0000256" key="2">
    <source>
        <dbReference type="ARBA" id="ARBA00023136"/>
    </source>
</evidence>
<dbReference type="GO" id="GO:0043165">
    <property type="term" value="P:Gram-negative-bacterium-type cell outer membrane assembly"/>
    <property type="evidence" value="ECO:0007669"/>
    <property type="project" value="UniProtKB-UniRule"/>
</dbReference>
<keyword evidence="4" id="KW-0449">Lipoprotein</keyword>
<name>A0A1M6VJA0_9GAMM</name>
<feature type="chain" id="PRO_5009990240" description="Outer membrane protein assembly factor BamB" evidence="5">
    <location>
        <begin position="23"/>
        <end position="382"/>
    </location>
</feature>
<comment type="subunit">
    <text evidence="4">Part of the Bam complex.</text>
</comment>
<feature type="domain" description="Pyrrolo-quinoline quinone repeat" evidence="6">
    <location>
        <begin position="104"/>
        <end position="306"/>
    </location>
</feature>
<keyword evidence="2 4" id="KW-0472">Membrane</keyword>
<dbReference type="InterPro" id="IPR011047">
    <property type="entry name" value="Quinoprotein_ADH-like_sf"/>
</dbReference>
<reference evidence="8" key="1">
    <citation type="submission" date="2016-11" db="EMBL/GenBank/DDBJ databases">
        <authorList>
            <person name="Varghese N."/>
            <person name="Submissions S."/>
        </authorList>
    </citation>
    <scope>NUCLEOTIDE SEQUENCE [LARGE SCALE GENOMIC DNA]</scope>
    <source>
        <strain evidence="8">ALO Sharm</strain>
    </source>
</reference>
<evidence type="ECO:0000259" key="6">
    <source>
        <dbReference type="Pfam" id="PF13360"/>
    </source>
</evidence>
<comment type="similarity">
    <text evidence="4">Belongs to the BamB family.</text>
</comment>
<dbReference type="GO" id="GO:0009279">
    <property type="term" value="C:cell outer membrane"/>
    <property type="evidence" value="ECO:0007669"/>
    <property type="project" value="UniProtKB-SubCell"/>
</dbReference>
<dbReference type="SMART" id="SM00564">
    <property type="entry name" value="PQQ"/>
    <property type="match status" value="6"/>
</dbReference>
<keyword evidence="8" id="KW-1185">Reference proteome</keyword>
<evidence type="ECO:0000256" key="1">
    <source>
        <dbReference type="ARBA" id="ARBA00022729"/>
    </source>
</evidence>
<dbReference type="PROSITE" id="PS51257">
    <property type="entry name" value="PROKAR_LIPOPROTEIN"/>
    <property type="match status" value="1"/>
</dbReference>
<organism evidence="7 8">
    <name type="scientific">Halomonas caseinilytica</name>
    <dbReference type="NCBI Taxonomy" id="438744"/>
    <lineage>
        <taxon>Bacteria</taxon>
        <taxon>Pseudomonadati</taxon>
        <taxon>Pseudomonadota</taxon>
        <taxon>Gammaproteobacteria</taxon>
        <taxon>Oceanospirillales</taxon>
        <taxon>Halomonadaceae</taxon>
        <taxon>Halomonas</taxon>
    </lineage>
</organism>
<comment type="function">
    <text evidence="4">Part of the outer membrane protein assembly complex, which is involved in assembly and insertion of beta-barrel proteins into the outer membrane.</text>
</comment>
<dbReference type="SUPFAM" id="SSF50998">
    <property type="entry name" value="Quinoprotein alcohol dehydrogenase-like"/>
    <property type="match status" value="1"/>
</dbReference>
<dbReference type="Pfam" id="PF13360">
    <property type="entry name" value="PQQ_2"/>
    <property type="match status" value="1"/>
</dbReference>
<keyword evidence="4" id="KW-0564">Palmitate</keyword>
<dbReference type="GO" id="GO:0051205">
    <property type="term" value="P:protein insertion into membrane"/>
    <property type="evidence" value="ECO:0007669"/>
    <property type="project" value="UniProtKB-UniRule"/>
</dbReference>
<evidence type="ECO:0000256" key="3">
    <source>
        <dbReference type="ARBA" id="ARBA00023237"/>
    </source>
</evidence>
<dbReference type="AlphaFoldDB" id="A0A1M6VJA0"/>
<gene>
    <name evidence="4" type="primary">bamB</name>
    <name evidence="7" type="ORF">SAMN05192556_105217</name>
</gene>
<dbReference type="InterPro" id="IPR002372">
    <property type="entry name" value="PQQ_rpt_dom"/>
</dbReference>
<dbReference type="InterPro" id="IPR018391">
    <property type="entry name" value="PQQ_b-propeller_rpt"/>
</dbReference>
<evidence type="ECO:0000256" key="5">
    <source>
        <dbReference type="SAM" id="SignalP"/>
    </source>
</evidence>
<feature type="signal peptide" evidence="5">
    <location>
        <begin position="1"/>
        <end position="22"/>
    </location>
</feature>
<dbReference type="Proteomes" id="UP000184248">
    <property type="component" value="Unassembled WGS sequence"/>
</dbReference>
<dbReference type="PANTHER" id="PTHR34512">
    <property type="entry name" value="CELL SURFACE PROTEIN"/>
    <property type="match status" value="1"/>
</dbReference>
<dbReference type="RefSeq" id="WP_064700881.1">
    <property type="nucleotide sequence ID" value="NZ_BDEO01000017.1"/>
</dbReference>
<keyword evidence="3 4" id="KW-0998">Cell outer membrane</keyword>
<proteinExistence type="inferred from homology"/>
<dbReference type="PANTHER" id="PTHR34512:SF30">
    <property type="entry name" value="OUTER MEMBRANE PROTEIN ASSEMBLY FACTOR BAMB"/>
    <property type="match status" value="1"/>
</dbReference>
<dbReference type="HAMAP" id="MF_00923">
    <property type="entry name" value="OM_assembly_BamB"/>
    <property type="match status" value="1"/>
</dbReference>
<comment type="subcellular location">
    <subcellularLocation>
        <location evidence="4">Cell outer membrane</location>
        <topology evidence="4">Lipid-anchor</topology>
    </subcellularLocation>
</comment>
<evidence type="ECO:0000256" key="4">
    <source>
        <dbReference type="HAMAP-Rule" id="MF_00923"/>
    </source>
</evidence>